<sequence>MTETELRLQKQIDDLEIKQAFQEHTIEELNDAITQQQKTIDKMATQITFLVTKLKAMEPANIASMSEETPPPHY</sequence>
<dbReference type="OrthoDB" id="5771733at2"/>
<dbReference type="Pfam" id="PF04102">
    <property type="entry name" value="SlyX"/>
    <property type="match status" value="1"/>
</dbReference>
<organism evidence="3 4">
    <name type="scientific">Grimontia marina</name>
    <dbReference type="NCBI Taxonomy" id="646534"/>
    <lineage>
        <taxon>Bacteria</taxon>
        <taxon>Pseudomonadati</taxon>
        <taxon>Pseudomonadota</taxon>
        <taxon>Gammaproteobacteria</taxon>
        <taxon>Vibrionales</taxon>
        <taxon>Vibrionaceae</taxon>
        <taxon>Grimontia</taxon>
    </lineage>
</organism>
<name>A0A128F1Y3_9GAMM</name>
<evidence type="ECO:0000313" key="3">
    <source>
        <dbReference type="EMBL" id="CZF80424.1"/>
    </source>
</evidence>
<reference evidence="4" key="1">
    <citation type="submission" date="2016-02" db="EMBL/GenBank/DDBJ databases">
        <authorList>
            <person name="Rodrigo-Torres Lidia"/>
            <person name="Arahal R.David."/>
        </authorList>
    </citation>
    <scope>NUCLEOTIDE SEQUENCE [LARGE SCALE GENOMIC DNA]</scope>
    <source>
        <strain evidence="4">CECT 8713</strain>
    </source>
</reference>
<dbReference type="PANTHER" id="PTHR36508">
    <property type="entry name" value="PROTEIN SLYX"/>
    <property type="match status" value="1"/>
</dbReference>
<feature type="coiled-coil region" evidence="2">
    <location>
        <begin position="12"/>
        <end position="46"/>
    </location>
</feature>
<comment type="similarity">
    <text evidence="1">Belongs to the SlyX family.</text>
</comment>
<dbReference type="RefSeq" id="WP_002535174.1">
    <property type="nucleotide sequence ID" value="NZ_CAWRCI010000009.1"/>
</dbReference>
<dbReference type="InterPro" id="IPR007236">
    <property type="entry name" value="SlyX"/>
</dbReference>
<accession>A0A128F1Y3</accession>
<dbReference type="HAMAP" id="MF_00715">
    <property type="entry name" value="SlyX"/>
    <property type="match status" value="1"/>
</dbReference>
<keyword evidence="4" id="KW-1185">Reference proteome</keyword>
<evidence type="ECO:0000313" key="4">
    <source>
        <dbReference type="Proteomes" id="UP000073601"/>
    </source>
</evidence>
<dbReference type="Gene3D" id="1.20.5.300">
    <property type="match status" value="1"/>
</dbReference>
<dbReference type="Proteomes" id="UP000073601">
    <property type="component" value="Unassembled WGS sequence"/>
</dbReference>
<keyword evidence="2" id="KW-0175">Coiled coil</keyword>
<evidence type="ECO:0000256" key="2">
    <source>
        <dbReference type="SAM" id="Coils"/>
    </source>
</evidence>
<gene>
    <name evidence="1 3" type="primary">slyX</name>
    <name evidence="3" type="ORF">GMA8713_01370</name>
</gene>
<dbReference type="EMBL" id="FIZY01000009">
    <property type="protein sequence ID" value="CZF80424.1"/>
    <property type="molecule type" value="Genomic_DNA"/>
</dbReference>
<dbReference type="PANTHER" id="PTHR36508:SF1">
    <property type="entry name" value="PROTEIN SLYX"/>
    <property type="match status" value="1"/>
</dbReference>
<evidence type="ECO:0000256" key="1">
    <source>
        <dbReference type="HAMAP-Rule" id="MF_00715"/>
    </source>
</evidence>
<protein>
    <recommendedName>
        <fullName evidence="1">Protein SlyX homolog</fullName>
    </recommendedName>
</protein>
<proteinExistence type="inferred from homology"/>
<dbReference type="AlphaFoldDB" id="A0A128F1Y3"/>